<dbReference type="GO" id="GO:0032259">
    <property type="term" value="P:methylation"/>
    <property type="evidence" value="ECO:0007669"/>
    <property type="project" value="UniProtKB-UniRule"/>
</dbReference>
<protein>
    <recommendedName>
        <fullName evidence="6">Methyltransferase type 11 domain-containing protein</fullName>
    </recommendedName>
</protein>
<dbReference type="InterPro" id="IPR013216">
    <property type="entry name" value="Methyltransf_11"/>
</dbReference>
<feature type="region of interest" description="SAM motif III" evidence="4">
    <location>
        <begin position="214"/>
        <end position="223"/>
    </location>
</feature>
<keyword evidence="2 4" id="KW-0808">Transferase</keyword>
<dbReference type="PROSITE" id="PS51581">
    <property type="entry name" value="SAM_GTMT"/>
    <property type="match status" value="1"/>
</dbReference>
<evidence type="ECO:0000259" key="6">
    <source>
        <dbReference type="Pfam" id="PF08241"/>
    </source>
</evidence>
<dbReference type="Gene3D" id="3.40.50.150">
    <property type="entry name" value="Vaccinia Virus protein VP39"/>
    <property type="match status" value="1"/>
</dbReference>
<keyword evidence="5" id="KW-0732">Signal</keyword>
<accession>A0A6S9IJ58</accession>
<feature type="region of interest" description="SAM motif I" evidence="4">
    <location>
        <begin position="124"/>
        <end position="133"/>
    </location>
</feature>
<dbReference type="InterPro" id="IPR029063">
    <property type="entry name" value="SAM-dependent_MTases_sf"/>
</dbReference>
<evidence type="ECO:0000256" key="1">
    <source>
        <dbReference type="ARBA" id="ARBA00022603"/>
    </source>
</evidence>
<evidence type="ECO:0000256" key="5">
    <source>
        <dbReference type="SAM" id="SignalP"/>
    </source>
</evidence>
<dbReference type="PANTHER" id="PTHR44068:SF11">
    <property type="entry name" value="GERANYL DIPHOSPHATE 2-C-METHYLTRANSFERASE"/>
    <property type="match status" value="1"/>
</dbReference>
<dbReference type="GO" id="GO:0008757">
    <property type="term" value="F:S-adenosylmethionine-dependent methyltransferase activity"/>
    <property type="evidence" value="ECO:0007669"/>
    <property type="project" value="InterPro"/>
</dbReference>
<evidence type="ECO:0000313" key="7">
    <source>
        <dbReference type="EMBL" id="CAE0637172.1"/>
    </source>
</evidence>
<dbReference type="Pfam" id="PF08241">
    <property type="entry name" value="Methyltransf_11"/>
    <property type="match status" value="1"/>
</dbReference>
<name>A0A6S9IJ58_HETAK</name>
<proteinExistence type="inferred from homology"/>
<evidence type="ECO:0000256" key="3">
    <source>
        <dbReference type="ARBA" id="ARBA00022691"/>
    </source>
</evidence>
<keyword evidence="1 4" id="KW-0489">Methyltransferase</keyword>
<dbReference type="EMBL" id="HBIU01034695">
    <property type="protein sequence ID" value="CAE0637172.1"/>
    <property type="molecule type" value="Transcribed_RNA"/>
</dbReference>
<feature type="chain" id="PRO_5030159590" description="Methyltransferase type 11 domain-containing protein" evidence="5">
    <location>
        <begin position="32"/>
        <end position="357"/>
    </location>
</feature>
<dbReference type="InterPro" id="IPR025774">
    <property type="entry name" value="PiNMT-like"/>
</dbReference>
<keyword evidence="3 4" id="KW-0949">S-adenosyl-L-methionine</keyword>
<organism evidence="7">
    <name type="scientific">Heterosigma akashiwo</name>
    <name type="common">Chromophytic alga</name>
    <name type="synonym">Heterosigma carterae</name>
    <dbReference type="NCBI Taxonomy" id="2829"/>
    <lineage>
        <taxon>Eukaryota</taxon>
        <taxon>Sar</taxon>
        <taxon>Stramenopiles</taxon>
        <taxon>Ochrophyta</taxon>
        <taxon>Raphidophyceae</taxon>
        <taxon>Chattonellales</taxon>
        <taxon>Chattonellaceae</taxon>
        <taxon>Heterosigma</taxon>
    </lineage>
</organism>
<feature type="region of interest" description="SAM motif II" evidence="4">
    <location>
        <begin position="187"/>
        <end position="195"/>
    </location>
</feature>
<dbReference type="PANTHER" id="PTHR44068">
    <property type="entry name" value="ZGC:194242"/>
    <property type="match status" value="1"/>
</dbReference>
<comment type="similarity">
    <text evidence="4">Belongs to the class I-like SAM-binding methyltransferase superfamily. gTMT family.</text>
</comment>
<dbReference type="AlphaFoldDB" id="A0A6S9IJ58"/>
<reference evidence="7" key="1">
    <citation type="submission" date="2021-01" db="EMBL/GenBank/DDBJ databases">
        <authorList>
            <person name="Corre E."/>
            <person name="Pelletier E."/>
            <person name="Niang G."/>
            <person name="Scheremetjew M."/>
            <person name="Finn R."/>
            <person name="Kale V."/>
            <person name="Holt S."/>
            <person name="Cochrane G."/>
            <person name="Meng A."/>
            <person name="Brown T."/>
            <person name="Cohen L."/>
        </authorList>
    </citation>
    <scope>NUCLEOTIDE SEQUENCE</scope>
    <source>
        <strain evidence="7">CCMP3107</strain>
    </source>
</reference>
<sequence length="357" mass="39424">MQFPAFHKMLLVALTLCFLFAEGFVSQKVQATTENKTLLKMGVRSTLAKPFKKVFGSSERTDKELKDGIAGFYDASSGVWEDVWGEHMHHGYYPEGVKVDHKEAQIDMINRSLDWAGVVKADNVVDVGCGIGGSSRHIARRYGGRTTGITLSPVQAARATALSEAQGLGDRCRFQVADALNMPFEENSFDLIWSMESGEHMPEKEKFVQGLARVCAPGGKVLVVTWCHRDLEPGEAGLTPKEERLLNRINKAYYLPRWCSVADYVAYAEAAGLADIKTADWTDRIQAFWPAVVRSALGSPRNFWGMLRSGPKTVRGALAMLWMIQGYNRGLIKFGLITATKPASAADEQKEDPKGES</sequence>
<evidence type="ECO:0000256" key="4">
    <source>
        <dbReference type="PROSITE-ProRule" id="PRU00914"/>
    </source>
</evidence>
<feature type="signal peptide" evidence="5">
    <location>
        <begin position="1"/>
        <end position="31"/>
    </location>
</feature>
<dbReference type="InterPro" id="IPR050447">
    <property type="entry name" value="Erg6_SMT_methyltransf"/>
</dbReference>
<dbReference type="CDD" id="cd02440">
    <property type="entry name" value="AdoMet_MTases"/>
    <property type="match status" value="1"/>
</dbReference>
<gene>
    <name evidence="7" type="ORF">HAKA00212_LOCUS15947</name>
</gene>
<evidence type="ECO:0000256" key="2">
    <source>
        <dbReference type="ARBA" id="ARBA00022679"/>
    </source>
</evidence>
<feature type="domain" description="Methyltransferase type 11" evidence="6">
    <location>
        <begin position="125"/>
        <end position="222"/>
    </location>
</feature>
<dbReference type="SUPFAM" id="SSF53335">
    <property type="entry name" value="S-adenosyl-L-methionine-dependent methyltransferases"/>
    <property type="match status" value="1"/>
</dbReference>